<evidence type="ECO:0000259" key="3">
    <source>
        <dbReference type="PROSITE" id="PS50158"/>
    </source>
</evidence>
<dbReference type="PROSITE" id="PS50158">
    <property type="entry name" value="ZF_CCHC"/>
    <property type="match status" value="1"/>
</dbReference>
<evidence type="ECO:0000256" key="2">
    <source>
        <dbReference type="SAM" id="MobiDB-lite"/>
    </source>
</evidence>
<proteinExistence type="predicted"/>
<feature type="compositionally biased region" description="Polar residues" evidence="2">
    <location>
        <begin position="288"/>
        <end position="300"/>
    </location>
</feature>
<dbReference type="InterPro" id="IPR036875">
    <property type="entry name" value="Znf_CCHC_sf"/>
</dbReference>
<organism evidence="4 5">
    <name type="scientific">Orchesella dallaii</name>
    <dbReference type="NCBI Taxonomy" id="48710"/>
    <lineage>
        <taxon>Eukaryota</taxon>
        <taxon>Metazoa</taxon>
        <taxon>Ecdysozoa</taxon>
        <taxon>Arthropoda</taxon>
        <taxon>Hexapoda</taxon>
        <taxon>Collembola</taxon>
        <taxon>Entomobryomorpha</taxon>
        <taxon>Entomobryoidea</taxon>
        <taxon>Orchesellidae</taxon>
        <taxon>Orchesellinae</taxon>
        <taxon>Orchesella</taxon>
    </lineage>
</organism>
<dbReference type="PANTHER" id="PTHR33223:SF6">
    <property type="entry name" value="CCHC-TYPE DOMAIN-CONTAINING PROTEIN"/>
    <property type="match status" value="1"/>
</dbReference>
<dbReference type="SUPFAM" id="SSF57756">
    <property type="entry name" value="Retrovirus zinc finger-like domains"/>
    <property type="match status" value="1"/>
</dbReference>
<feature type="compositionally biased region" description="Polar residues" evidence="2">
    <location>
        <begin position="398"/>
        <end position="431"/>
    </location>
</feature>
<keyword evidence="5" id="KW-1185">Reference proteome</keyword>
<feature type="compositionally biased region" description="Polar residues" evidence="2">
    <location>
        <begin position="319"/>
        <end position="329"/>
    </location>
</feature>
<feature type="domain" description="CCHC-type" evidence="3">
    <location>
        <begin position="379"/>
        <end position="395"/>
    </location>
</feature>
<dbReference type="InterPro" id="IPR001878">
    <property type="entry name" value="Znf_CCHC"/>
</dbReference>
<dbReference type="SMART" id="SM00343">
    <property type="entry name" value="ZnF_C2HC"/>
    <property type="match status" value="1"/>
</dbReference>
<evidence type="ECO:0000256" key="1">
    <source>
        <dbReference type="PROSITE-ProRule" id="PRU00047"/>
    </source>
</evidence>
<evidence type="ECO:0000313" key="5">
    <source>
        <dbReference type="Proteomes" id="UP001642540"/>
    </source>
</evidence>
<sequence length="454" mass="50906">MPGRRRVNSTSPLVSVNSHRTRSTRSISVDSPFLTLPAPTRRRRVIQPKVMAAHPNNQNANRPVGPQVVLDANLAEGLNANQQAAINTFLAQQVVLASSNVRVSGMQARLPIPEYDPNSMTSASYFIQCENFFQAQGIQAAQYHIMIGTTLKPDKKTWYDNVAPTLNNWDDFKVAFASRYDSLQTQERRKKLLWSRQQTINESVEQFLNEMVNLAKQIDPTEHEHISVLRAKNSLVPDLRLHIQIGDPAQLTINGLLEKAADAIDALVAKDSLTGRHTALPPLYGFKQISQDNKTKSNPANHRGRGRSSYTYGRGSYRNNRGSQSQNHYQGNGNSSSSTQNNSQQSSNGNSNNTFRPRINSAPTERGNFVRSTEPQRNKCYNCDEIGHFARDCDKQPRSSNGSAMLMQSRTTNSSGNGASRQPPQSNSNHFQQEREPQQNSNLNYRGPRHRNRR</sequence>
<feature type="compositionally biased region" description="Low complexity" evidence="2">
    <location>
        <begin position="307"/>
        <end position="318"/>
    </location>
</feature>
<name>A0ABP1R6E2_9HEXA</name>
<keyword evidence="1" id="KW-0479">Metal-binding</keyword>
<feature type="compositionally biased region" description="Polar residues" evidence="2">
    <location>
        <begin position="8"/>
        <end position="25"/>
    </location>
</feature>
<dbReference type="InterPro" id="IPR005162">
    <property type="entry name" value="Retrotrans_gag_dom"/>
</dbReference>
<feature type="region of interest" description="Disordered" evidence="2">
    <location>
        <begin position="1"/>
        <end position="25"/>
    </location>
</feature>
<dbReference type="Proteomes" id="UP001642540">
    <property type="component" value="Unassembled WGS sequence"/>
</dbReference>
<feature type="region of interest" description="Disordered" evidence="2">
    <location>
        <begin position="391"/>
        <end position="454"/>
    </location>
</feature>
<feature type="compositionally biased region" description="Low complexity" evidence="2">
    <location>
        <begin position="330"/>
        <end position="354"/>
    </location>
</feature>
<feature type="region of interest" description="Disordered" evidence="2">
    <location>
        <begin position="284"/>
        <end position="373"/>
    </location>
</feature>
<evidence type="ECO:0000313" key="4">
    <source>
        <dbReference type="EMBL" id="CAL8119705.1"/>
    </source>
</evidence>
<reference evidence="4 5" key="1">
    <citation type="submission" date="2024-08" db="EMBL/GenBank/DDBJ databases">
        <authorList>
            <person name="Cucini C."/>
            <person name="Frati F."/>
        </authorList>
    </citation>
    <scope>NUCLEOTIDE SEQUENCE [LARGE SCALE GENOMIC DNA]</scope>
</reference>
<keyword evidence="1" id="KW-0862">Zinc</keyword>
<comment type="caution">
    <text evidence="4">The sequence shown here is derived from an EMBL/GenBank/DDBJ whole genome shotgun (WGS) entry which is preliminary data.</text>
</comment>
<keyword evidence="1" id="KW-0863">Zinc-finger</keyword>
<protein>
    <recommendedName>
        <fullName evidence="3">CCHC-type domain-containing protein</fullName>
    </recommendedName>
</protein>
<gene>
    <name evidence="4" type="ORF">ODALV1_LOCUS18680</name>
</gene>
<accession>A0ABP1R6E2</accession>
<dbReference type="EMBL" id="CAXLJM020000061">
    <property type="protein sequence ID" value="CAL8119705.1"/>
    <property type="molecule type" value="Genomic_DNA"/>
</dbReference>
<dbReference type="Pfam" id="PF03732">
    <property type="entry name" value="Retrotrans_gag"/>
    <property type="match status" value="1"/>
</dbReference>
<dbReference type="Gene3D" id="4.10.60.10">
    <property type="entry name" value="Zinc finger, CCHC-type"/>
    <property type="match status" value="1"/>
</dbReference>
<dbReference type="PANTHER" id="PTHR33223">
    <property type="entry name" value="CCHC-TYPE DOMAIN-CONTAINING PROTEIN"/>
    <property type="match status" value="1"/>
</dbReference>
<dbReference type="Pfam" id="PF00098">
    <property type="entry name" value="zf-CCHC"/>
    <property type="match status" value="1"/>
</dbReference>